<dbReference type="SMART" id="SM00406">
    <property type="entry name" value="IGv"/>
    <property type="match status" value="1"/>
</dbReference>
<organism evidence="3 4">
    <name type="scientific">Danionella cerebrum</name>
    <dbReference type="NCBI Taxonomy" id="2873325"/>
    <lineage>
        <taxon>Eukaryota</taxon>
        <taxon>Metazoa</taxon>
        <taxon>Chordata</taxon>
        <taxon>Craniata</taxon>
        <taxon>Vertebrata</taxon>
        <taxon>Euteleostomi</taxon>
        <taxon>Actinopterygii</taxon>
        <taxon>Neopterygii</taxon>
        <taxon>Teleostei</taxon>
        <taxon>Ostariophysi</taxon>
        <taxon>Cypriniformes</taxon>
        <taxon>Danionidae</taxon>
        <taxon>Danioninae</taxon>
        <taxon>Danionella</taxon>
    </lineage>
</organism>
<dbReference type="SMART" id="SM00409">
    <property type="entry name" value="IG"/>
    <property type="match status" value="1"/>
</dbReference>
<dbReference type="SUPFAM" id="SSF48726">
    <property type="entry name" value="Immunoglobulin"/>
    <property type="match status" value="1"/>
</dbReference>
<reference evidence="3 4" key="1">
    <citation type="journal article" date="2019" name="Sci. Data">
        <title>Hybrid genome assembly and annotation of Danionella translucida.</title>
        <authorList>
            <person name="Kadobianskyi M."/>
            <person name="Schulze L."/>
            <person name="Schuelke M."/>
            <person name="Judkewitz B."/>
        </authorList>
    </citation>
    <scope>NUCLEOTIDE SEQUENCE [LARGE SCALE GENOMIC DNA]</scope>
    <source>
        <strain evidence="3 4">Bolton</strain>
    </source>
</reference>
<protein>
    <recommendedName>
        <fullName evidence="2">Ig-like domain-containing protein</fullName>
    </recommendedName>
</protein>
<dbReference type="EMBL" id="SRMA01026068">
    <property type="protein sequence ID" value="TRY88092.1"/>
    <property type="molecule type" value="Genomic_DNA"/>
</dbReference>
<dbReference type="InterPro" id="IPR003599">
    <property type="entry name" value="Ig_sub"/>
</dbReference>
<dbReference type="InterPro" id="IPR007110">
    <property type="entry name" value="Ig-like_dom"/>
</dbReference>
<gene>
    <name evidence="3" type="ORF">DNTS_000670</name>
</gene>
<dbReference type="InterPro" id="IPR050150">
    <property type="entry name" value="IgV_Light_Chain"/>
</dbReference>
<name>A0A553QDU1_9TELE</name>
<dbReference type="AlphaFoldDB" id="A0A553QDU1"/>
<feature type="chain" id="PRO_5021701854" description="Ig-like domain-containing protein" evidence="1">
    <location>
        <begin position="20"/>
        <end position="121"/>
    </location>
</feature>
<dbReference type="PROSITE" id="PS50835">
    <property type="entry name" value="IG_LIKE"/>
    <property type="match status" value="1"/>
</dbReference>
<evidence type="ECO:0000259" key="2">
    <source>
        <dbReference type="PROSITE" id="PS50835"/>
    </source>
</evidence>
<dbReference type="STRING" id="623744.A0A553QDU1"/>
<dbReference type="Gene3D" id="2.60.40.10">
    <property type="entry name" value="Immunoglobulins"/>
    <property type="match status" value="1"/>
</dbReference>
<evidence type="ECO:0000256" key="1">
    <source>
        <dbReference type="SAM" id="SignalP"/>
    </source>
</evidence>
<dbReference type="PANTHER" id="PTHR23267">
    <property type="entry name" value="IMMUNOGLOBULIN LIGHT CHAIN"/>
    <property type="match status" value="1"/>
</dbReference>
<evidence type="ECO:0000313" key="3">
    <source>
        <dbReference type="EMBL" id="TRY88092.1"/>
    </source>
</evidence>
<feature type="domain" description="Ig-like" evidence="2">
    <location>
        <begin position="21"/>
        <end position="121"/>
    </location>
</feature>
<dbReference type="InterPro" id="IPR036179">
    <property type="entry name" value="Ig-like_dom_sf"/>
</dbReference>
<evidence type="ECO:0000313" key="4">
    <source>
        <dbReference type="Proteomes" id="UP000316079"/>
    </source>
</evidence>
<dbReference type="Proteomes" id="UP000316079">
    <property type="component" value="Unassembled WGS sequence"/>
</dbReference>
<dbReference type="FunFam" id="2.60.40.10:FF:001230">
    <property type="entry name" value="Immunoglobulin kappa variable 8-16"/>
    <property type="match status" value="1"/>
</dbReference>
<accession>A0A553QDU1</accession>
<proteinExistence type="predicted"/>
<keyword evidence="4" id="KW-1185">Reference proteome</keyword>
<keyword evidence="1" id="KW-0732">Signal</keyword>
<dbReference type="OrthoDB" id="6103117at2759"/>
<dbReference type="InterPro" id="IPR013783">
    <property type="entry name" value="Ig-like_fold"/>
</dbReference>
<feature type="signal peptide" evidence="1">
    <location>
        <begin position="1"/>
        <end position="19"/>
    </location>
</feature>
<dbReference type="Pfam" id="PF07686">
    <property type="entry name" value="V-set"/>
    <property type="match status" value="1"/>
</dbReference>
<sequence>MTLVVLIWTLALFSRECLGQVEVTQSPRVLHSEAGESVSISCSFNISPYCCDYRVNWYLQKPGEAPKLLIYETNSRYSGTDSRFSGSGSDRDFSLSITEVQAEDAGLYYCQSYHSVNVFTQ</sequence>
<comment type="caution">
    <text evidence="3">The sequence shown here is derived from an EMBL/GenBank/DDBJ whole genome shotgun (WGS) entry which is preliminary data.</text>
</comment>
<dbReference type="InterPro" id="IPR013106">
    <property type="entry name" value="Ig_V-set"/>
</dbReference>